<dbReference type="Proteomes" id="UP000247973">
    <property type="component" value="Unassembled WGS sequence"/>
</dbReference>
<gene>
    <name evidence="1" type="ORF">CLV62_13219</name>
</gene>
<name>A0A2V3PJQ3_9BACT</name>
<comment type="caution">
    <text evidence="1">The sequence shown here is derived from an EMBL/GenBank/DDBJ whole genome shotgun (WGS) entry which is preliminary data.</text>
</comment>
<keyword evidence="2" id="KW-1185">Reference proteome</keyword>
<dbReference type="RefSeq" id="WP_110312200.1">
    <property type="nucleotide sequence ID" value="NZ_QICL01000032.1"/>
</dbReference>
<proteinExistence type="predicted"/>
<accession>A0A2V3PJQ3</accession>
<evidence type="ECO:0000313" key="1">
    <source>
        <dbReference type="EMBL" id="PXV60031.1"/>
    </source>
</evidence>
<organism evidence="1 2">
    <name type="scientific">Dysgonomonas alginatilytica</name>
    <dbReference type="NCBI Taxonomy" id="1605892"/>
    <lineage>
        <taxon>Bacteria</taxon>
        <taxon>Pseudomonadati</taxon>
        <taxon>Bacteroidota</taxon>
        <taxon>Bacteroidia</taxon>
        <taxon>Bacteroidales</taxon>
        <taxon>Dysgonomonadaceae</taxon>
        <taxon>Dysgonomonas</taxon>
    </lineage>
</organism>
<dbReference type="AlphaFoldDB" id="A0A2V3PJQ3"/>
<reference evidence="1 2" key="1">
    <citation type="submission" date="2018-03" db="EMBL/GenBank/DDBJ databases">
        <title>Genomic Encyclopedia of Archaeal and Bacterial Type Strains, Phase II (KMG-II): from individual species to whole genera.</title>
        <authorList>
            <person name="Goeker M."/>
        </authorList>
    </citation>
    <scope>NUCLEOTIDE SEQUENCE [LARGE SCALE GENOMIC DNA]</scope>
    <source>
        <strain evidence="1 2">DSM 100214</strain>
    </source>
</reference>
<dbReference type="OrthoDB" id="1123297at2"/>
<protein>
    <submittedName>
        <fullName evidence="1">Uncharacterized protein</fullName>
    </submittedName>
</protein>
<dbReference type="EMBL" id="QICL01000032">
    <property type="protein sequence ID" value="PXV60031.1"/>
    <property type="molecule type" value="Genomic_DNA"/>
</dbReference>
<sequence length="230" mass="26525">MKTENQDLNMFMDGLEGILSEIRDELLKINQKNKDSPEASLSIDLLNRISDTIGQAKKAIDEEDLKKFINAVISVTTQLQEEANKASAEFLNQKIAELKELAKQPTIIERRYSIDFKSSRTFTAIVLVSLALLCSLLCNYNQYQSNNELTDADWKYRFVKMNGGIYTDDVFHLERMFGSPDSVKKVKGLKGQILDYEMKLREQIEKQELIDRNMRENEKLDSEIKMLKGQ</sequence>
<evidence type="ECO:0000313" key="2">
    <source>
        <dbReference type="Proteomes" id="UP000247973"/>
    </source>
</evidence>